<feature type="non-terminal residue" evidence="1">
    <location>
        <position position="54"/>
    </location>
</feature>
<evidence type="ECO:0000313" key="1">
    <source>
        <dbReference type="EMBL" id="KAH9325332.1"/>
    </source>
</evidence>
<dbReference type="AlphaFoldDB" id="A0AA38GKL6"/>
<organism evidence="1 2">
    <name type="scientific">Taxus chinensis</name>
    <name type="common">Chinese yew</name>
    <name type="synonym">Taxus wallichiana var. chinensis</name>
    <dbReference type="NCBI Taxonomy" id="29808"/>
    <lineage>
        <taxon>Eukaryota</taxon>
        <taxon>Viridiplantae</taxon>
        <taxon>Streptophyta</taxon>
        <taxon>Embryophyta</taxon>
        <taxon>Tracheophyta</taxon>
        <taxon>Spermatophyta</taxon>
        <taxon>Pinopsida</taxon>
        <taxon>Pinidae</taxon>
        <taxon>Conifers II</taxon>
        <taxon>Cupressales</taxon>
        <taxon>Taxaceae</taxon>
        <taxon>Taxus</taxon>
    </lineage>
</organism>
<keyword evidence="2" id="KW-1185">Reference proteome</keyword>
<name>A0AA38GKL6_TAXCH</name>
<accession>A0AA38GKL6</accession>
<comment type="caution">
    <text evidence="1">The sequence shown here is derived from an EMBL/GenBank/DDBJ whole genome shotgun (WGS) entry which is preliminary data.</text>
</comment>
<protein>
    <submittedName>
        <fullName evidence="1">Uncharacterized protein</fullName>
    </submittedName>
</protein>
<dbReference type="EMBL" id="JAHRHJ020000002">
    <property type="protein sequence ID" value="KAH9325332.1"/>
    <property type="molecule type" value="Genomic_DNA"/>
</dbReference>
<proteinExistence type="predicted"/>
<sequence>VVKHGKINSVPDHLSRIQSVEDAQTIEDIMLDAQLYRLQCTPSELEDIVVFLRT</sequence>
<evidence type="ECO:0000313" key="2">
    <source>
        <dbReference type="Proteomes" id="UP000824469"/>
    </source>
</evidence>
<reference evidence="1 2" key="1">
    <citation type="journal article" date="2021" name="Nat. Plants">
        <title>The Taxus genome provides insights into paclitaxel biosynthesis.</title>
        <authorList>
            <person name="Xiong X."/>
            <person name="Gou J."/>
            <person name="Liao Q."/>
            <person name="Li Y."/>
            <person name="Zhou Q."/>
            <person name="Bi G."/>
            <person name="Li C."/>
            <person name="Du R."/>
            <person name="Wang X."/>
            <person name="Sun T."/>
            <person name="Guo L."/>
            <person name="Liang H."/>
            <person name="Lu P."/>
            <person name="Wu Y."/>
            <person name="Zhang Z."/>
            <person name="Ro D.K."/>
            <person name="Shang Y."/>
            <person name="Huang S."/>
            <person name="Yan J."/>
        </authorList>
    </citation>
    <scope>NUCLEOTIDE SEQUENCE [LARGE SCALE GENOMIC DNA]</scope>
    <source>
        <strain evidence="1">Ta-2019</strain>
    </source>
</reference>
<dbReference type="Proteomes" id="UP000824469">
    <property type="component" value="Unassembled WGS sequence"/>
</dbReference>
<gene>
    <name evidence="1" type="ORF">KI387_005510</name>
</gene>
<feature type="non-terminal residue" evidence="1">
    <location>
        <position position="1"/>
    </location>
</feature>